<proteinExistence type="predicted"/>
<gene>
    <name evidence="1" type="ORF">SAMN04488132_103420</name>
</gene>
<reference evidence="1 2" key="1">
    <citation type="submission" date="2017-02" db="EMBL/GenBank/DDBJ databases">
        <authorList>
            <person name="Peterson S.W."/>
        </authorList>
    </citation>
    <scope>NUCLEOTIDE SEQUENCE [LARGE SCALE GENOMIC DNA]</scope>
    <source>
        <strain evidence="1 2">DSM 22335</strain>
    </source>
</reference>
<dbReference type="AlphaFoldDB" id="A0A1T4MK64"/>
<sequence>MASFRSFVGSELMSIRQNIAALRNMIPSNIKLKPTERRSMFKLNDKKKEFVEKAVQYMRKNPNTVPAYVDVTTCNNYVQLYKQYGELLSELEEVKTRLEDAKLLLGNEILKQTRAYFHNSKNASLSGNSSYGTIYDELKPHYAVGRNSRKSVEG</sequence>
<evidence type="ECO:0000313" key="2">
    <source>
        <dbReference type="Proteomes" id="UP000190888"/>
    </source>
</evidence>
<dbReference type="Proteomes" id="UP000190888">
    <property type="component" value="Unassembled WGS sequence"/>
</dbReference>
<organism evidence="1 2">
    <name type="scientific">Sediminibacterium ginsengisoli</name>
    <dbReference type="NCBI Taxonomy" id="413434"/>
    <lineage>
        <taxon>Bacteria</taxon>
        <taxon>Pseudomonadati</taxon>
        <taxon>Bacteroidota</taxon>
        <taxon>Chitinophagia</taxon>
        <taxon>Chitinophagales</taxon>
        <taxon>Chitinophagaceae</taxon>
        <taxon>Sediminibacterium</taxon>
    </lineage>
</organism>
<name>A0A1T4MK64_9BACT</name>
<protein>
    <submittedName>
        <fullName evidence="1">Uncharacterized protein</fullName>
    </submittedName>
</protein>
<accession>A0A1T4MK64</accession>
<dbReference type="EMBL" id="FUWH01000003">
    <property type="protein sequence ID" value="SJZ67148.1"/>
    <property type="molecule type" value="Genomic_DNA"/>
</dbReference>
<evidence type="ECO:0000313" key="1">
    <source>
        <dbReference type="EMBL" id="SJZ67148.1"/>
    </source>
</evidence>
<keyword evidence="2" id="KW-1185">Reference proteome</keyword>
<dbReference type="OrthoDB" id="5952844at2"/>
<dbReference type="RefSeq" id="WP_078830885.1">
    <property type="nucleotide sequence ID" value="NZ_FUWH01000003.1"/>
</dbReference>